<proteinExistence type="inferred from homology"/>
<feature type="compositionally biased region" description="Polar residues" evidence="11">
    <location>
        <begin position="356"/>
        <end position="372"/>
    </location>
</feature>
<evidence type="ECO:0000256" key="7">
    <source>
        <dbReference type="ARBA" id="ARBA00022723"/>
    </source>
</evidence>
<dbReference type="STRING" id="164328.H3GBW2"/>
<dbReference type="InParanoid" id="H3GBW2"/>
<evidence type="ECO:0000256" key="4">
    <source>
        <dbReference type="ARBA" id="ARBA00022515"/>
    </source>
</evidence>
<dbReference type="PANTHER" id="PTHR10537">
    <property type="entry name" value="DNA PRIMASE LARGE SUBUNIT"/>
    <property type="match status" value="1"/>
</dbReference>
<dbReference type="InterPro" id="IPR001406">
    <property type="entry name" value="PsdUridine_synth_TruA"/>
</dbReference>
<comment type="cofactor">
    <cofactor evidence="1">
        <name>[4Fe-4S] cluster</name>
        <dbReference type="ChEBI" id="CHEBI:49883"/>
    </cofactor>
</comment>
<dbReference type="PANTHER" id="PTHR10537:SF3">
    <property type="entry name" value="DNA PRIMASE LARGE SUBUNIT"/>
    <property type="match status" value="1"/>
</dbReference>
<dbReference type="VEuPathDB" id="FungiDB:KRP23_5353"/>
<feature type="domain" description="Pseudouridine synthase I TruA alpha/beta" evidence="12">
    <location>
        <begin position="646"/>
        <end position="758"/>
    </location>
</feature>
<keyword evidence="5" id="KW-0819">tRNA processing</keyword>
<dbReference type="eggNOG" id="KOG2267">
    <property type="taxonomic scope" value="Eukaryota"/>
</dbReference>
<dbReference type="InterPro" id="IPR020094">
    <property type="entry name" value="TruA/RsuA/RluB/E/F_N"/>
</dbReference>
<reference evidence="15" key="1">
    <citation type="journal article" date="2006" name="Science">
        <title>Phytophthora genome sequences uncover evolutionary origins and mechanisms of pathogenesis.</title>
        <authorList>
            <person name="Tyler B.M."/>
            <person name="Tripathy S."/>
            <person name="Zhang X."/>
            <person name="Dehal P."/>
            <person name="Jiang R.H."/>
            <person name="Aerts A."/>
            <person name="Arredondo F.D."/>
            <person name="Baxter L."/>
            <person name="Bensasson D."/>
            <person name="Beynon J.L."/>
            <person name="Chapman J."/>
            <person name="Damasceno C.M."/>
            <person name="Dorrance A.E."/>
            <person name="Dou D."/>
            <person name="Dickerman A.W."/>
            <person name="Dubchak I.L."/>
            <person name="Garbelotto M."/>
            <person name="Gijzen M."/>
            <person name="Gordon S.G."/>
            <person name="Govers F."/>
            <person name="Grunwald N.J."/>
            <person name="Huang W."/>
            <person name="Ivors K.L."/>
            <person name="Jones R.W."/>
            <person name="Kamoun S."/>
            <person name="Krampis K."/>
            <person name="Lamour K.H."/>
            <person name="Lee M.K."/>
            <person name="McDonald W.H."/>
            <person name="Medina M."/>
            <person name="Meijer H.J."/>
            <person name="Nordberg E.K."/>
            <person name="Maclean D.J."/>
            <person name="Ospina-Giraldo M.D."/>
            <person name="Morris P.F."/>
            <person name="Phuntumart V."/>
            <person name="Putnam N.H."/>
            <person name="Rash S."/>
            <person name="Rose J.K."/>
            <person name="Sakihama Y."/>
            <person name="Salamov A.A."/>
            <person name="Savidor A."/>
            <person name="Scheuring C.F."/>
            <person name="Smith B.M."/>
            <person name="Sobral B.W."/>
            <person name="Terry A."/>
            <person name="Torto-Alalibo T.A."/>
            <person name="Win J."/>
            <person name="Xu Z."/>
            <person name="Zhang H."/>
            <person name="Grigoriev I.V."/>
            <person name="Rokhsar D.S."/>
            <person name="Boore J.L."/>
        </authorList>
    </citation>
    <scope>NUCLEOTIDE SEQUENCE [LARGE SCALE GENOMIC DNA]</scope>
    <source>
        <strain evidence="15">Pr102</strain>
    </source>
</reference>
<comment type="similarity">
    <text evidence="2">Belongs to the tRNA pseudouridine synthase TruA family.</text>
</comment>
<dbReference type="Pfam" id="PF04104">
    <property type="entry name" value="DNA_primase_lrg"/>
    <property type="match status" value="1"/>
</dbReference>
<dbReference type="eggNOG" id="KOG2554">
    <property type="taxonomic scope" value="Eukaryota"/>
</dbReference>
<keyword evidence="9" id="KW-0411">Iron-sulfur</keyword>
<dbReference type="SUPFAM" id="SSF55120">
    <property type="entry name" value="Pseudouridine synthase"/>
    <property type="match status" value="1"/>
</dbReference>
<keyword evidence="10" id="KW-0413">Isomerase</keyword>
<keyword evidence="7" id="KW-0479">Metal-binding</keyword>
<dbReference type="InterPro" id="IPR020095">
    <property type="entry name" value="PsdUridine_synth_TruA_C"/>
</dbReference>
<evidence type="ECO:0000256" key="9">
    <source>
        <dbReference type="ARBA" id="ARBA00023014"/>
    </source>
</evidence>
<feature type="compositionally biased region" description="Basic and acidic residues" evidence="11">
    <location>
        <begin position="865"/>
        <end position="890"/>
    </location>
</feature>
<sequence>MASSSKLSFYRRAPQQRVSLDDFEELGHKRVRLLSQIAARWTSQSTPQTPKCQVNKVAEFQEFSDTDLLSHYALRLAFCRASSGWDWLLTAEAKLFTARLTSLPPYTAVALLASEGIKYELLNADNPKSDITQQGIYRVPFTEAPALVKDREVKARILAGSASSMTKKVGQPKLEVSEIDRVAQKHFPLCMKQLHRKLRENHHLKYDGRVQYRMFLKGAGFSVHECIQFFRTEFIKKIAAAKFDKEYTYHIRHSYGLEGSRKDYAPLDCKQIISGSAPSHGQYHGCPFKHWGRSALEEELRRHGLPLQPTMEITQQASTGHCQSACRAFFDATHKFNASASQFAYNAMHSAHQDASAQTSSANISERMNATESSAPVVAASPSPPRDLGALRTSNATPEQLLAILHELRNSVGPKVVNNAIAKVMRVPVTQLEQAKTTDARKKTKKEKQLLKQQKNAQSGTSNQQQQKKKKKREFNMSNYTARAVAVKFLYLGEKYAGFARQDHMPETVERYLLEALVRSKLIENVDDAGYSRCGRTDRGVSAFGQVVALRMRSNLPATAELLSAPSIDDVRPGEKFQVRLTTGEIKTLTEVDYASHMNRALPADIRVYSVASCRPEFNARFDCKARMYRYFFVRRDLDIEKMRAAAQYLVGKHDFRNFCRIDPNCHVYERNVRSFEIVECPGQRAEDPSQQMYRCEVFGRAFLWHQVRCMVEVLFLIGSGREEPSIIPQLLDIAQTPRKPQYDMASDLPLVLHECYFADPDDAEGSGPRFEYTPLALLQVHAQLTETWEQRCVQAAMLRSHLDALEAFRLSAGLVVKDLDHYAPKLERLMRERNLLTDESSMLQWKDVSPLLPLSKKRKTLPLAKRDTGHSVDERKRIAQERKRRREEQGESAMQVVKEIKTETSDHAVAHAVATSSS</sequence>
<dbReference type="GO" id="GO:0005658">
    <property type="term" value="C:alpha DNA polymerase:primase complex"/>
    <property type="evidence" value="ECO:0000318"/>
    <property type="project" value="GO_Central"/>
</dbReference>
<dbReference type="VEuPathDB" id="FungiDB:KRP23_8584"/>
<feature type="region of interest" description="Disordered" evidence="11">
    <location>
        <begin position="356"/>
        <end position="386"/>
    </location>
</feature>
<dbReference type="GO" id="GO:0006269">
    <property type="term" value="P:DNA replication, synthesis of primer"/>
    <property type="evidence" value="ECO:0000318"/>
    <property type="project" value="GO_Central"/>
</dbReference>
<dbReference type="GO" id="GO:0001522">
    <property type="term" value="P:pseudouridine synthesis"/>
    <property type="evidence" value="ECO:0007669"/>
    <property type="project" value="InterPro"/>
</dbReference>
<dbReference type="GO" id="GO:0003723">
    <property type="term" value="F:RNA binding"/>
    <property type="evidence" value="ECO:0007669"/>
    <property type="project" value="InterPro"/>
</dbReference>
<dbReference type="InterPro" id="IPR007238">
    <property type="entry name" value="DNA_primase_lsu_euk/arc"/>
</dbReference>
<dbReference type="HAMAP" id="MF_00171">
    <property type="entry name" value="TruA"/>
    <property type="match status" value="1"/>
</dbReference>
<dbReference type="GO" id="GO:0008033">
    <property type="term" value="P:tRNA processing"/>
    <property type="evidence" value="ECO:0007669"/>
    <property type="project" value="UniProtKB-KW"/>
</dbReference>
<keyword evidence="15" id="KW-1185">Reference proteome</keyword>
<evidence type="ECO:0000256" key="2">
    <source>
        <dbReference type="ARBA" id="ARBA00009375"/>
    </source>
</evidence>
<dbReference type="GO" id="GO:0051539">
    <property type="term" value="F:4 iron, 4 sulfur cluster binding"/>
    <property type="evidence" value="ECO:0007669"/>
    <property type="project" value="UniProtKB-KW"/>
</dbReference>
<feature type="region of interest" description="Disordered" evidence="11">
    <location>
        <begin position="435"/>
        <end position="475"/>
    </location>
</feature>
<evidence type="ECO:0000256" key="8">
    <source>
        <dbReference type="ARBA" id="ARBA00023004"/>
    </source>
</evidence>
<evidence type="ECO:0000256" key="6">
    <source>
        <dbReference type="ARBA" id="ARBA00022705"/>
    </source>
</evidence>
<evidence type="ECO:0000256" key="5">
    <source>
        <dbReference type="ARBA" id="ARBA00022694"/>
    </source>
</evidence>
<dbReference type="OMA" id="EIVACET"/>
<protein>
    <submittedName>
        <fullName evidence="14">Uncharacterized protein</fullName>
    </submittedName>
</protein>
<dbReference type="VEuPathDB" id="FungiDB:KRP22_9794"/>
<dbReference type="EnsemblProtists" id="Phyra72832">
    <property type="protein sequence ID" value="Phyra72832"/>
    <property type="gene ID" value="Phyra72832"/>
</dbReference>
<dbReference type="EMBL" id="DS565998">
    <property type="status" value="NOT_ANNOTATED_CDS"/>
    <property type="molecule type" value="Genomic_DNA"/>
</dbReference>
<keyword evidence="6" id="KW-0235">DNA replication</keyword>
<dbReference type="Proteomes" id="UP000005238">
    <property type="component" value="Unassembled WGS sequence"/>
</dbReference>
<dbReference type="VEuPathDB" id="FungiDB:KRP22_14765"/>
<dbReference type="FunFam" id="3.30.70.660:FF:000061">
    <property type="entry name" value="tRNA pseudouridine synthase"/>
    <property type="match status" value="1"/>
</dbReference>
<dbReference type="Pfam" id="PF26466">
    <property type="entry name" value="DNA_primase_lrg_N"/>
    <property type="match status" value="1"/>
</dbReference>
<dbReference type="Gene3D" id="1.20.930.80">
    <property type="match status" value="1"/>
</dbReference>
<dbReference type="HOGENOM" id="CLU_311366_0_0_1"/>
<dbReference type="InterPro" id="IPR020097">
    <property type="entry name" value="PsdUridine_synth_TruA_a/b_dom"/>
</dbReference>
<dbReference type="GO" id="GO:0009982">
    <property type="term" value="F:pseudouridine synthase activity"/>
    <property type="evidence" value="ECO:0007669"/>
    <property type="project" value="InterPro"/>
</dbReference>
<organism evidence="14 15">
    <name type="scientific">Phytophthora ramorum</name>
    <name type="common">Sudden oak death agent</name>
    <dbReference type="NCBI Taxonomy" id="164328"/>
    <lineage>
        <taxon>Eukaryota</taxon>
        <taxon>Sar</taxon>
        <taxon>Stramenopiles</taxon>
        <taxon>Oomycota</taxon>
        <taxon>Peronosporomycetes</taxon>
        <taxon>Peronosporales</taxon>
        <taxon>Peronosporaceae</taxon>
        <taxon>Phytophthora</taxon>
    </lineage>
</organism>
<dbReference type="Gene3D" id="3.30.70.580">
    <property type="entry name" value="Pseudouridine synthase I, catalytic domain, N-terminal subdomain"/>
    <property type="match status" value="1"/>
</dbReference>
<keyword evidence="3" id="KW-0004">4Fe-4S</keyword>
<reference evidence="14" key="2">
    <citation type="submission" date="2015-06" db="UniProtKB">
        <authorList>
            <consortium name="EnsemblProtists"/>
        </authorList>
    </citation>
    <scope>IDENTIFICATION</scope>
    <source>
        <strain evidence="14">Pr102</strain>
    </source>
</reference>
<dbReference type="GO" id="GO:0046872">
    <property type="term" value="F:metal ion binding"/>
    <property type="evidence" value="ECO:0007669"/>
    <property type="project" value="UniProtKB-KW"/>
</dbReference>
<evidence type="ECO:0000259" key="13">
    <source>
        <dbReference type="Pfam" id="PF04104"/>
    </source>
</evidence>
<evidence type="ECO:0000259" key="12">
    <source>
        <dbReference type="Pfam" id="PF01416"/>
    </source>
</evidence>
<dbReference type="Pfam" id="PF01416">
    <property type="entry name" value="PseudoU_synth_1"/>
    <property type="match status" value="1"/>
</dbReference>
<dbReference type="NCBIfam" id="TIGR00071">
    <property type="entry name" value="hisT_truA"/>
    <property type="match status" value="1"/>
</dbReference>
<dbReference type="InterPro" id="IPR058560">
    <property type="entry name" value="DNA_primase_C"/>
</dbReference>
<dbReference type="InterPro" id="IPR020103">
    <property type="entry name" value="PsdUridine_synth_cat_dom_sf"/>
</dbReference>
<evidence type="ECO:0000256" key="10">
    <source>
        <dbReference type="ARBA" id="ARBA00023235"/>
    </source>
</evidence>
<evidence type="ECO:0000256" key="11">
    <source>
        <dbReference type="SAM" id="MobiDB-lite"/>
    </source>
</evidence>
<feature type="domain" description="DNA primase large subunit C-terminal" evidence="13">
    <location>
        <begin position="181"/>
        <end position="337"/>
    </location>
</feature>
<accession>H3GBW2</accession>
<keyword evidence="4" id="KW-0639">Primosome</keyword>
<dbReference type="FunFam" id="3.30.70.580:FF:000007">
    <property type="entry name" value="tRNA pseudouridine synthase"/>
    <property type="match status" value="1"/>
</dbReference>
<dbReference type="AlphaFoldDB" id="H3GBW2"/>
<dbReference type="Gene3D" id="3.30.70.660">
    <property type="entry name" value="Pseudouridine synthase I, catalytic domain, C-terminal subdomain"/>
    <property type="match status" value="1"/>
</dbReference>
<evidence type="ECO:0000256" key="1">
    <source>
        <dbReference type="ARBA" id="ARBA00001966"/>
    </source>
</evidence>
<evidence type="ECO:0000313" key="14">
    <source>
        <dbReference type="EnsemblProtists" id="Phyra72832"/>
    </source>
</evidence>
<keyword evidence="8" id="KW-0408">Iron</keyword>
<evidence type="ECO:0000313" key="15">
    <source>
        <dbReference type="Proteomes" id="UP000005238"/>
    </source>
</evidence>
<feature type="region of interest" description="Disordered" evidence="11">
    <location>
        <begin position="860"/>
        <end position="896"/>
    </location>
</feature>
<dbReference type="GO" id="GO:0006270">
    <property type="term" value="P:DNA replication initiation"/>
    <property type="evidence" value="ECO:0000318"/>
    <property type="project" value="GO_Central"/>
</dbReference>
<evidence type="ECO:0000256" key="3">
    <source>
        <dbReference type="ARBA" id="ARBA00022485"/>
    </source>
</evidence>
<name>H3GBW2_PHYRM</name>